<proteinExistence type="predicted"/>
<feature type="region of interest" description="Disordered" evidence="1">
    <location>
        <begin position="50"/>
        <end position="127"/>
    </location>
</feature>
<evidence type="ECO:0000313" key="2">
    <source>
        <dbReference type="EMBL" id="CAG5045978.1"/>
    </source>
</evidence>
<accession>A0A8S3XY75</accession>
<keyword evidence="3" id="KW-1185">Reference proteome</keyword>
<reference evidence="2" key="1">
    <citation type="submission" date="2021-04" db="EMBL/GenBank/DDBJ databases">
        <authorList>
            <person name="Tunstrom K."/>
        </authorList>
    </citation>
    <scope>NUCLEOTIDE SEQUENCE</scope>
</reference>
<evidence type="ECO:0000256" key="1">
    <source>
        <dbReference type="SAM" id="MobiDB-lite"/>
    </source>
</evidence>
<evidence type="ECO:0000313" key="3">
    <source>
        <dbReference type="Proteomes" id="UP000691718"/>
    </source>
</evidence>
<gene>
    <name evidence="2" type="ORF">PAPOLLO_LOCUS23411</name>
</gene>
<dbReference type="AlphaFoldDB" id="A0A8S3XY75"/>
<feature type="compositionally biased region" description="Basic and acidic residues" evidence="1">
    <location>
        <begin position="174"/>
        <end position="197"/>
    </location>
</feature>
<feature type="compositionally biased region" description="Polar residues" evidence="1">
    <location>
        <begin position="89"/>
        <end position="100"/>
    </location>
</feature>
<dbReference type="Proteomes" id="UP000691718">
    <property type="component" value="Unassembled WGS sequence"/>
</dbReference>
<feature type="compositionally biased region" description="Basic residues" evidence="1">
    <location>
        <begin position="198"/>
        <end position="214"/>
    </location>
</feature>
<dbReference type="EMBL" id="CAJQZP010001435">
    <property type="protein sequence ID" value="CAG5045978.1"/>
    <property type="molecule type" value="Genomic_DNA"/>
</dbReference>
<name>A0A8S3XY75_PARAO</name>
<protein>
    <submittedName>
        <fullName evidence="2">(apollo) hypothetical protein</fullName>
    </submittedName>
</protein>
<organism evidence="2 3">
    <name type="scientific">Parnassius apollo</name>
    <name type="common">Apollo butterfly</name>
    <name type="synonym">Papilio apollo</name>
    <dbReference type="NCBI Taxonomy" id="110799"/>
    <lineage>
        <taxon>Eukaryota</taxon>
        <taxon>Metazoa</taxon>
        <taxon>Ecdysozoa</taxon>
        <taxon>Arthropoda</taxon>
        <taxon>Hexapoda</taxon>
        <taxon>Insecta</taxon>
        <taxon>Pterygota</taxon>
        <taxon>Neoptera</taxon>
        <taxon>Endopterygota</taxon>
        <taxon>Lepidoptera</taxon>
        <taxon>Glossata</taxon>
        <taxon>Ditrysia</taxon>
        <taxon>Papilionoidea</taxon>
        <taxon>Papilionidae</taxon>
        <taxon>Parnassiinae</taxon>
        <taxon>Parnassini</taxon>
        <taxon>Parnassius</taxon>
        <taxon>Parnassius</taxon>
    </lineage>
</organism>
<dbReference type="OrthoDB" id="6115549at2759"/>
<sequence>MNFAPSLTTEIQLNDGQTCTNREVFQDISNVTSVQTSDTVAAQRTDNAATFSRDDVDDSLPEYSHWHPRLVNPESAPYQTKDNPETSEAEQNQSDQQTHSLKPAENPVCQEPETSQPANAPTCDKSDSSFVLTSPNNSFHIYLLKHPLVLSKSVEKRQLSRRLPTNKNKKSSTRKKDAEQKKKTEKIETKKRKDEFKKKQKKTTTKAQNKKSHIYKYNSSSAKTAKRRRVSSSGDESEEKGTHYVCIVRKYIPFQLKGGHHAHYVQDGLIIAAQE</sequence>
<comment type="caution">
    <text evidence="2">The sequence shown here is derived from an EMBL/GenBank/DDBJ whole genome shotgun (WGS) entry which is preliminary data.</text>
</comment>
<feature type="region of interest" description="Disordered" evidence="1">
    <location>
        <begin position="155"/>
        <end position="239"/>
    </location>
</feature>